<dbReference type="SUPFAM" id="SSF51905">
    <property type="entry name" value="FAD/NAD(P)-binding domain"/>
    <property type="match status" value="1"/>
</dbReference>
<gene>
    <name evidence="3" type="ORF">Din_031113</name>
</gene>
<protein>
    <recommendedName>
        <fullName evidence="2">Amine oxidase domain-containing protein</fullName>
    </recommendedName>
</protein>
<accession>A0A5B7AYD2</accession>
<dbReference type="InterPro" id="IPR002937">
    <property type="entry name" value="Amino_oxidase"/>
</dbReference>
<evidence type="ECO:0000259" key="2">
    <source>
        <dbReference type="Pfam" id="PF01593"/>
    </source>
</evidence>
<sequence>MGEFFLFYSYHTVSGGPVLIALVAGEAAQSFECNDPSTLLNHVLSILRGIYGPKGIDVPNSERTICTRWGSDPLSHGSYSHVRVQSSGSDYDILAESVGSRLFFAGEATNRQYPATMHGAFLSGLREASCIFRATRSRQSNPRKCLQRNVGPNNDILVDLFRKPDLAFGKFLFIFDPLTEDPKSMGLMRVTFGKSSCEFSGEDCNKRETENSCQHLLNQPLQLYTVLSREQAHELQLMTGGDESRLSFLFKNLGLKLMGANALGLLGNSLTANIVSARRGRGRYRMFSGQQNAL</sequence>
<evidence type="ECO:0000313" key="3">
    <source>
        <dbReference type="EMBL" id="MPA61672.1"/>
    </source>
</evidence>
<dbReference type="EMBL" id="GHES01031113">
    <property type="protein sequence ID" value="MPA61672.1"/>
    <property type="molecule type" value="Transcribed_RNA"/>
</dbReference>
<proteinExistence type="inferred from homology"/>
<dbReference type="GO" id="GO:0016491">
    <property type="term" value="F:oxidoreductase activity"/>
    <property type="evidence" value="ECO:0007669"/>
    <property type="project" value="InterPro"/>
</dbReference>
<dbReference type="SUPFAM" id="SSF54373">
    <property type="entry name" value="FAD-linked reductases, C-terminal domain"/>
    <property type="match status" value="1"/>
</dbReference>
<dbReference type="Gene3D" id="3.50.50.60">
    <property type="entry name" value="FAD/NAD(P)-binding domain"/>
    <property type="match status" value="1"/>
</dbReference>
<comment type="similarity">
    <text evidence="1">Belongs to the flavin monoamine oxidase family.</text>
</comment>
<organism evidence="3">
    <name type="scientific">Davidia involucrata</name>
    <name type="common">Dove tree</name>
    <dbReference type="NCBI Taxonomy" id="16924"/>
    <lineage>
        <taxon>Eukaryota</taxon>
        <taxon>Viridiplantae</taxon>
        <taxon>Streptophyta</taxon>
        <taxon>Embryophyta</taxon>
        <taxon>Tracheophyta</taxon>
        <taxon>Spermatophyta</taxon>
        <taxon>Magnoliopsida</taxon>
        <taxon>eudicotyledons</taxon>
        <taxon>Gunneridae</taxon>
        <taxon>Pentapetalae</taxon>
        <taxon>asterids</taxon>
        <taxon>Cornales</taxon>
        <taxon>Nyssaceae</taxon>
        <taxon>Davidia</taxon>
    </lineage>
</organism>
<dbReference type="PANTHER" id="PTHR10742:SF373">
    <property type="entry name" value="LYSINE-SPECIFIC HISTONE DEMETHYLASE 1 HOMOLOG 2"/>
    <property type="match status" value="1"/>
</dbReference>
<dbReference type="InterPro" id="IPR050281">
    <property type="entry name" value="Flavin_monoamine_oxidase"/>
</dbReference>
<feature type="domain" description="Amine oxidase" evidence="2">
    <location>
        <begin position="5"/>
        <end position="131"/>
    </location>
</feature>
<reference evidence="3" key="1">
    <citation type="submission" date="2019-08" db="EMBL/GenBank/DDBJ databases">
        <title>Reference gene set and small RNA set construction with multiple tissues from Davidia involucrata Baill.</title>
        <authorList>
            <person name="Yang H."/>
            <person name="Zhou C."/>
            <person name="Li G."/>
            <person name="Wang J."/>
            <person name="Gao P."/>
            <person name="Wang M."/>
            <person name="Wang R."/>
            <person name="Zhao Y."/>
        </authorList>
    </citation>
    <scope>NUCLEOTIDE SEQUENCE</scope>
    <source>
        <tissue evidence="3">Mixed with DoveR01_LX</tissue>
    </source>
</reference>
<dbReference type="PANTHER" id="PTHR10742">
    <property type="entry name" value="FLAVIN MONOAMINE OXIDASE"/>
    <property type="match status" value="1"/>
</dbReference>
<evidence type="ECO:0000256" key="1">
    <source>
        <dbReference type="ARBA" id="ARBA00005995"/>
    </source>
</evidence>
<dbReference type="Gene3D" id="3.90.660.10">
    <property type="match status" value="1"/>
</dbReference>
<dbReference type="Pfam" id="PF01593">
    <property type="entry name" value="Amino_oxidase"/>
    <property type="match status" value="1"/>
</dbReference>
<dbReference type="InterPro" id="IPR036188">
    <property type="entry name" value="FAD/NAD-bd_sf"/>
</dbReference>
<name>A0A5B7AYD2_DAVIN</name>
<dbReference type="AlphaFoldDB" id="A0A5B7AYD2"/>